<organism evidence="2 3">
    <name type="scientific">Geomonas limicola</name>
    <dbReference type="NCBI Taxonomy" id="2740186"/>
    <lineage>
        <taxon>Bacteria</taxon>
        <taxon>Pseudomonadati</taxon>
        <taxon>Thermodesulfobacteriota</taxon>
        <taxon>Desulfuromonadia</taxon>
        <taxon>Geobacterales</taxon>
        <taxon>Geobacteraceae</taxon>
        <taxon>Geomonas</taxon>
    </lineage>
</organism>
<dbReference type="EMBL" id="BLXZ01000001">
    <property type="protein sequence ID" value="GFO66673.1"/>
    <property type="molecule type" value="Genomic_DNA"/>
</dbReference>
<dbReference type="AlphaFoldDB" id="A0A6V8N4X3"/>
<dbReference type="Proteomes" id="UP000587586">
    <property type="component" value="Unassembled WGS sequence"/>
</dbReference>
<evidence type="ECO:0000256" key="1">
    <source>
        <dbReference type="SAM" id="MobiDB-lite"/>
    </source>
</evidence>
<reference evidence="3" key="1">
    <citation type="submission" date="2020-06" db="EMBL/GenBank/DDBJ databases">
        <title>Draft genomic sequecing of Geomonas sp. Red745.</title>
        <authorList>
            <person name="Itoh H."/>
            <person name="Xu Z.X."/>
            <person name="Ushijima N."/>
            <person name="Masuda Y."/>
            <person name="Shiratori Y."/>
            <person name="Senoo K."/>
        </authorList>
    </citation>
    <scope>NUCLEOTIDE SEQUENCE [LARGE SCALE GENOMIC DNA]</scope>
    <source>
        <strain evidence="3">Red745</strain>
    </source>
</reference>
<name>A0A6V8N4X3_9BACT</name>
<evidence type="ECO:0000313" key="3">
    <source>
        <dbReference type="Proteomes" id="UP000587586"/>
    </source>
</evidence>
<sequence>MRDLNSLLAEEIFFQCSIDGSGAKKADIGHPDLVQPGTRGSDTLQQQVAAKGSQQKDDDDKGFDLSRVFFDHQYDQ</sequence>
<gene>
    <name evidence="2" type="ORF">GMLC_02520</name>
</gene>
<feature type="compositionally biased region" description="Polar residues" evidence="1">
    <location>
        <begin position="38"/>
        <end position="48"/>
    </location>
</feature>
<evidence type="ECO:0000313" key="2">
    <source>
        <dbReference type="EMBL" id="GFO66673.1"/>
    </source>
</evidence>
<feature type="region of interest" description="Disordered" evidence="1">
    <location>
        <begin position="25"/>
        <end position="62"/>
    </location>
</feature>
<comment type="caution">
    <text evidence="2">The sequence shown here is derived from an EMBL/GenBank/DDBJ whole genome shotgun (WGS) entry which is preliminary data.</text>
</comment>
<keyword evidence="3" id="KW-1185">Reference proteome</keyword>
<proteinExistence type="predicted"/>
<accession>A0A6V8N4X3</accession>
<protein>
    <submittedName>
        <fullName evidence="2">Uncharacterized protein</fullName>
    </submittedName>
</protein>